<organism evidence="1 2">
    <name type="scientific">Paenacidovorax caeni</name>
    <dbReference type="NCBI Taxonomy" id="343013"/>
    <lineage>
        <taxon>Bacteria</taxon>
        <taxon>Pseudomonadati</taxon>
        <taxon>Pseudomonadota</taxon>
        <taxon>Betaproteobacteria</taxon>
        <taxon>Burkholderiales</taxon>
        <taxon>Comamonadaceae</taxon>
        <taxon>Paenacidovorax</taxon>
    </lineage>
</organism>
<reference evidence="1 2" key="1">
    <citation type="submission" date="2016-10" db="EMBL/GenBank/DDBJ databases">
        <authorList>
            <person name="de Groot N.N."/>
        </authorList>
    </citation>
    <scope>NUCLEOTIDE SEQUENCE [LARGE SCALE GENOMIC DNA]</scope>
    <source>
        <strain evidence="1 2">R-24608</strain>
    </source>
</reference>
<dbReference type="Proteomes" id="UP000183656">
    <property type="component" value="Unassembled WGS sequence"/>
</dbReference>
<gene>
    <name evidence="1" type="ORF">SAMN04489707_10218</name>
</gene>
<dbReference type="Pfam" id="PF13689">
    <property type="entry name" value="DUF4154"/>
    <property type="match status" value="1"/>
</dbReference>
<dbReference type="STRING" id="343013.SAMN04489707_10218"/>
<dbReference type="RefSeq" id="WP_082366629.1">
    <property type="nucleotide sequence ID" value="NZ_CYIG01000040.1"/>
</dbReference>
<dbReference type="EMBL" id="FPBX01000021">
    <property type="protein sequence ID" value="SFU78622.1"/>
    <property type="molecule type" value="Genomic_DNA"/>
</dbReference>
<evidence type="ECO:0008006" key="3">
    <source>
        <dbReference type="Google" id="ProtNLM"/>
    </source>
</evidence>
<dbReference type="AlphaFoldDB" id="A0A1I7J0F1"/>
<evidence type="ECO:0000313" key="2">
    <source>
        <dbReference type="Proteomes" id="UP000183656"/>
    </source>
</evidence>
<dbReference type="InterPro" id="IPR025293">
    <property type="entry name" value="YfiR/HmsC-like"/>
</dbReference>
<proteinExistence type="predicted"/>
<name>A0A1I7J0F1_9BURK</name>
<sequence>MRDMWRLFRGLAAGVWLWGAAWHAPLSYAANTQLQLKAVYLGRFASYVQWPRQEASAFDITVLGAHPLGEQLAALYADKLIQGKPVHIRTVARIEDIGTPQVLFVALPTVAARQAAIAYAQSHGILSIGDAKGFAEQGGIIQITFVEQNVQIKINYDAAVKTGLHIGAPLLSIATVLRRSQP</sequence>
<keyword evidence="2" id="KW-1185">Reference proteome</keyword>
<protein>
    <recommendedName>
        <fullName evidence="3">YfiR family protein</fullName>
    </recommendedName>
</protein>
<accession>A0A1I7J0F1</accession>
<dbReference type="OrthoDB" id="8527941at2"/>
<evidence type="ECO:0000313" key="1">
    <source>
        <dbReference type="EMBL" id="SFU78622.1"/>
    </source>
</evidence>